<evidence type="ECO:0000313" key="2">
    <source>
        <dbReference type="Proteomes" id="UP000053789"/>
    </source>
</evidence>
<dbReference type="EMBL" id="KN846982">
    <property type="protein sequence ID" value="KIW97367.1"/>
    <property type="molecule type" value="Genomic_DNA"/>
</dbReference>
<dbReference type="OrthoDB" id="10017101at2759"/>
<dbReference type="SUPFAM" id="SSF53335">
    <property type="entry name" value="S-adenosyl-L-methionine-dependent methyltransferases"/>
    <property type="match status" value="1"/>
</dbReference>
<dbReference type="HOGENOM" id="CLU_057148_0_0_1"/>
<dbReference type="AlphaFoldDB" id="A0A0D2GG74"/>
<dbReference type="InterPro" id="IPR029063">
    <property type="entry name" value="SAM-dependent_MTases_sf"/>
</dbReference>
<dbReference type="Gene3D" id="3.40.50.150">
    <property type="entry name" value="Vaccinia Virus protein VP39"/>
    <property type="match status" value="1"/>
</dbReference>
<dbReference type="VEuPathDB" id="FungiDB:Z519_02759"/>
<evidence type="ECO:0008006" key="3">
    <source>
        <dbReference type="Google" id="ProtNLM"/>
    </source>
</evidence>
<protein>
    <recommendedName>
        <fullName evidence="3">Methyltransferase type 11 domain-containing protein</fullName>
    </recommendedName>
</protein>
<name>A0A0D2GG74_CLAB1</name>
<evidence type="ECO:0000313" key="1">
    <source>
        <dbReference type="EMBL" id="KIW97367.1"/>
    </source>
</evidence>
<gene>
    <name evidence="1" type="ORF">Z519_02759</name>
</gene>
<accession>A0A0D2GG74</accession>
<sequence>MAEQSNPNNNYAQGHSNYTVATHLTRTAESDAAFLLPHIKKTDHILDVIGHMMPPDVARRALAEMRRVLKPGGLLATRDGADQHFYPRSSDLDRLWVGNSARVLRKRVPDDVDSPGTSMPALLHSVGFDVGGGKVRTGAGTVVFSGLETRKWLAWRAAAAEARRRLPPELAGCRHHPDEIQETLVAVQKWAETEDAWFAALQCETLAWK</sequence>
<keyword evidence="2" id="KW-1185">Reference proteome</keyword>
<reference evidence="1" key="1">
    <citation type="submission" date="2015-01" db="EMBL/GenBank/DDBJ databases">
        <title>The Genome Sequence of Cladophialophora bantiana CBS 173.52.</title>
        <authorList>
            <consortium name="The Broad Institute Genomics Platform"/>
            <person name="Cuomo C."/>
            <person name="de Hoog S."/>
            <person name="Gorbushina A."/>
            <person name="Stielow B."/>
            <person name="Teixiera M."/>
            <person name="Abouelleil A."/>
            <person name="Chapman S.B."/>
            <person name="Priest M."/>
            <person name="Young S.K."/>
            <person name="Wortman J."/>
            <person name="Nusbaum C."/>
            <person name="Birren B."/>
        </authorList>
    </citation>
    <scope>NUCLEOTIDE SEQUENCE [LARGE SCALE GENOMIC DNA]</scope>
    <source>
        <strain evidence="1">CBS 173.52</strain>
    </source>
</reference>
<dbReference type="Proteomes" id="UP000053789">
    <property type="component" value="Unassembled WGS sequence"/>
</dbReference>
<organism evidence="1 2">
    <name type="scientific">Cladophialophora bantiana (strain ATCC 10958 / CBS 173.52 / CDC B-1940 / NIH 8579)</name>
    <name type="common">Xylohypha bantiana</name>
    <dbReference type="NCBI Taxonomy" id="1442370"/>
    <lineage>
        <taxon>Eukaryota</taxon>
        <taxon>Fungi</taxon>
        <taxon>Dikarya</taxon>
        <taxon>Ascomycota</taxon>
        <taxon>Pezizomycotina</taxon>
        <taxon>Eurotiomycetes</taxon>
        <taxon>Chaetothyriomycetidae</taxon>
        <taxon>Chaetothyriales</taxon>
        <taxon>Herpotrichiellaceae</taxon>
        <taxon>Cladophialophora</taxon>
    </lineage>
</organism>
<dbReference type="GeneID" id="27695687"/>
<dbReference type="RefSeq" id="XP_016624036.1">
    <property type="nucleotide sequence ID" value="XM_016760515.1"/>
</dbReference>
<proteinExistence type="predicted"/>